<dbReference type="Gene3D" id="1.20.1070.10">
    <property type="entry name" value="Rhodopsin 7-helix transmembrane proteins"/>
    <property type="match status" value="2"/>
</dbReference>
<evidence type="ECO:0000256" key="1">
    <source>
        <dbReference type="ARBA" id="ARBA00004141"/>
    </source>
</evidence>
<feature type="region of interest" description="Disordered" evidence="5">
    <location>
        <begin position="456"/>
        <end position="485"/>
    </location>
</feature>
<dbReference type="EMBL" id="NHYE01001410">
    <property type="protein sequence ID" value="PPQ95849.1"/>
    <property type="molecule type" value="Genomic_DNA"/>
</dbReference>
<comment type="subcellular location">
    <subcellularLocation>
        <location evidence="1">Membrane</location>
        <topology evidence="1">Multi-pass membrane protein</topology>
    </subcellularLocation>
</comment>
<evidence type="ECO:0000256" key="2">
    <source>
        <dbReference type="ARBA" id="ARBA00022692"/>
    </source>
</evidence>
<feature type="transmembrane region" description="Helical" evidence="6">
    <location>
        <begin position="510"/>
        <end position="535"/>
    </location>
</feature>
<name>A0A409XYP9_9AGAR</name>
<proteinExistence type="predicted"/>
<feature type="transmembrane region" description="Helical" evidence="6">
    <location>
        <begin position="206"/>
        <end position="228"/>
    </location>
</feature>
<organism evidence="7 8">
    <name type="scientific">Gymnopilus dilepis</name>
    <dbReference type="NCBI Taxonomy" id="231916"/>
    <lineage>
        <taxon>Eukaryota</taxon>
        <taxon>Fungi</taxon>
        <taxon>Dikarya</taxon>
        <taxon>Basidiomycota</taxon>
        <taxon>Agaricomycotina</taxon>
        <taxon>Agaricomycetes</taxon>
        <taxon>Agaricomycetidae</taxon>
        <taxon>Agaricales</taxon>
        <taxon>Agaricineae</taxon>
        <taxon>Hymenogastraceae</taxon>
        <taxon>Gymnopilus</taxon>
    </lineage>
</organism>
<evidence type="ECO:0000256" key="3">
    <source>
        <dbReference type="ARBA" id="ARBA00022989"/>
    </source>
</evidence>
<feature type="transmembrane region" description="Helical" evidence="6">
    <location>
        <begin position="86"/>
        <end position="104"/>
    </location>
</feature>
<gene>
    <name evidence="7" type="ORF">CVT26_015979</name>
</gene>
<dbReference type="GO" id="GO:0005886">
    <property type="term" value="C:plasma membrane"/>
    <property type="evidence" value="ECO:0007669"/>
    <property type="project" value="TreeGrafter"/>
</dbReference>
<dbReference type="GO" id="GO:0004930">
    <property type="term" value="F:G protein-coupled receptor activity"/>
    <property type="evidence" value="ECO:0007669"/>
    <property type="project" value="TreeGrafter"/>
</dbReference>
<feature type="transmembrane region" description="Helical" evidence="6">
    <location>
        <begin position="616"/>
        <end position="635"/>
    </location>
</feature>
<dbReference type="InParanoid" id="A0A409XYP9"/>
<protein>
    <submittedName>
        <fullName evidence="7">Uncharacterized protein</fullName>
    </submittedName>
</protein>
<keyword evidence="2 6" id="KW-0812">Transmembrane</keyword>
<dbReference type="OrthoDB" id="3251871at2759"/>
<keyword evidence="8" id="KW-1185">Reference proteome</keyword>
<dbReference type="STRING" id="231916.A0A409XYP9"/>
<feature type="compositionally biased region" description="Basic and acidic residues" evidence="5">
    <location>
        <begin position="922"/>
        <end position="933"/>
    </location>
</feature>
<dbReference type="SUPFAM" id="SSF81321">
    <property type="entry name" value="Family A G protein-coupled receptor-like"/>
    <property type="match status" value="1"/>
</dbReference>
<feature type="transmembrane region" description="Helical" evidence="6">
    <location>
        <begin position="49"/>
        <end position="74"/>
    </location>
</feature>
<sequence length="967" mass="105585">MASNSSDPSAGGDGDFSVTDSQITFAYVVPLSFAMAERLKRGLFDSNDLASFGTIPGTCVCFLVLVAYGIVACFPNARKFLDRVSFRLLVYTLVSNVAFGIAYAATPAAPGPGCNFGAFCVNLFLTFSTFFTTSIAINLELVLVHRKNGRKLEKYYLIGTTLLTLALNVPTFALHQFGWDEQSDTCWYKNGDPTLKLRWIIGTQSFWIALAATIETVCSGVVLVWMYLYQVGGIGYFAISQANDHEPCQRTTVVLGQAALEAGQMGMVKGSRSKGTTTKVASSKNSSTNVTKAAGVEDLIRNRPTDVTKDPRYRNAVLRIGTWSLVLFLDCALTKFWLADPALYPIVSLLCNYPTVALDLKTTIQAGLNTQGEFRLLVLDLFLYGIRPLAYGLIAATDPSFILAVREMMGKTYNTRNKSSADKVSTHFEFANAAAGGKTGDKLGAHSTWAGNVGSEAQSGISTGNLSGEESHGKEMDQGSKVEATSSEGMATGIEEIEVIEINYEEENNLASFGTVPGTCVCFLVLIAYGVVACYPNARKYLDRVSFRILVYALVSNVGFGLAYAATPAAPGTGCNFGAFCVNLFLTFSTFFTTCIAINLQLVLVHHKNGQRLEKYYIIGVFFLTLVLNIPTFALHQFGWDEQSDTCWYKNGDPSIKLRWIIATQSFWVALAATIETICSIVILVWMYLYQRTTRILQREVLEAGHMTKAGTKVTTTFANATTKVNATTRGTITVKGTTTKLPSKASSTRINDAARVEEFIRQRPTDITRDPRYRNAILRIALYPIISLICNFPTVALDLNTTLVGINDESDFRLLLVDLFFYAIRPLAYGLIAATDPSFTMAIREMLGKTYNTRNKSSSDKMSADMEFAKMRAEAKSADGTMTATATAGGLQSMTQTRLGGDLPSQLQTTVPIAEGNEAQIEEKDSEKEKSATDSASNVGGHEGDEEIGVVPFDYEEEFRKANKQL</sequence>
<dbReference type="PANTHER" id="PTHR23112:SF0">
    <property type="entry name" value="TRANSMEMBRANE PROTEIN 116"/>
    <property type="match status" value="1"/>
</dbReference>
<feature type="transmembrane region" description="Helical" evidence="6">
    <location>
        <begin position="155"/>
        <end position="174"/>
    </location>
</feature>
<evidence type="ECO:0000256" key="4">
    <source>
        <dbReference type="ARBA" id="ARBA00023136"/>
    </source>
</evidence>
<accession>A0A409XYP9</accession>
<dbReference type="AlphaFoldDB" id="A0A409XYP9"/>
<feature type="compositionally biased region" description="Polar residues" evidence="5">
    <location>
        <begin position="456"/>
        <end position="468"/>
    </location>
</feature>
<feature type="transmembrane region" description="Helical" evidence="6">
    <location>
        <begin position="815"/>
        <end position="835"/>
    </location>
</feature>
<reference evidence="7 8" key="1">
    <citation type="journal article" date="2018" name="Evol. Lett.">
        <title>Horizontal gene cluster transfer increased hallucinogenic mushroom diversity.</title>
        <authorList>
            <person name="Reynolds H.T."/>
            <person name="Vijayakumar V."/>
            <person name="Gluck-Thaler E."/>
            <person name="Korotkin H.B."/>
            <person name="Matheny P.B."/>
            <person name="Slot J.C."/>
        </authorList>
    </citation>
    <scope>NUCLEOTIDE SEQUENCE [LARGE SCALE GENOMIC DNA]</scope>
    <source>
        <strain evidence="7 8">SRW20</strain>
    </source>
</reference>
<keyword evidence="3 6" id="KW-1133">Transmembrane helix</keyword>
<evidence type="ECO:0000313" key="8">
    <source>
        <dbReference type="Proteomes" id="UP000284706"/>
    </source>
</evidence>
<feature type="transmembrane region" description="Helical" evidence="6">
    <location>
        <begin position="547"/>
        <end position="565"/>
    </location>
</feature>
<comment type="caution">
    <text evidence="7">The sequence shown here is derived from an EMBL/GenBank/DDBJ whole genome shotgun (WGS) entry which is preliminary data.</text>
</comment>
<feature type="transmembrane region" description="Helical" evidence="6">
    <location>
        <begin position="667"/>
        <end position="689"/>
    </location>
</feature>
<dbReference type="PANTHER" id="PTHR23112">
    <property type="entry name" value="G PROTEIN-COUPLED RECEPTOR 157-RELATED"/>
    <property type="match status" value="1"/>
</dbReference>
<keyword evidence="4 6" id="KW-0472">Membrane</keyword>
<evidence type="ECO:0000256" key="5">
    <source>
        <dbReference type="SAM" id="MobiDB-lite"/>
    </source>
</evidence>
<feature type="region of interest" description="Disordered" evidence="5">
    <location>
        <begin position="917"/>
        <end position="954"/>
    </location>
</feature>
<evidence type="ECO:0000256" key="6">
    <source>
        <dbReference type="SAM" id="Phobius"/>
    </source>
</evidence>
<feature type="transmembrane region" description="Helical" evidence="6">
    <location>
        <begin position="116"/>
        <end position="143"/>
    </location>
</feature>
<feature type="transmembrane region" description="Helical" evidence="6">
    <location>
        <begin position="316"/>
        <end position="338"/>
    </location>
</feature>
<dbReference type="Proteomes" id="UP000284706">
    <property type="component" value="Unassembled WGS sequence"/>
</dbReference>
<dbReference type="GO" id="GO:0007189">
    <property type="term" value="P:adenylate cyclase-activating G protein-coupled receptor signaling pathway"/>
    <property type="evidence" value="ECO:0007669"/>
    <property type="project" value="TreeGrafter"/>
</dbReference>
<feature type="compositionally biased region" description="Basic and acidic residues" evidence="5">
    <location>
        <begin position="469"/>
        <end position="480"/>
    </location>
</feature>
<evidence type="ECO:0000313" key="7">
    <source>
        <dbReference type="EMBL" id="PPQ95849.1"/>
    </source>
</evidence>
<feature type="transmembrane region" description="Helical" evidence="6">
    <location>
        <begin position="777"/>
        <end position="795"/>
    </location>
</feature>
<feature type="transmembrane region" description="Helical" evidence="6">
    <location>
        <begin position="577"/>
        <end position="604"/>
    </location>
</feature>